<reference evidence="3" key="1">
    <citation type="submission" date="2023-06" db="EMBL/GenBank/DDBJ databases">
        <title>Genome-scale phylogeny and comparative genomics of the fungal order Sordariales.</title>
        <authorList>
            <consortium name="Lawrence Berkeley National Laboratory"/>
            <person name="Hensen N."/>
            <person name="Bonometti L."/>
            <person name="Westerberg I."/>
            <person name="Brannstrom I.O."/>
            <person name="Guillou S."/>
            <person name="Cros-Aarteil S."/>
            <person name="Calhoun S."/>
            <person name="Haridas S."/>
            <person name="Kuo A."/>
            <person name="Mondo S."/>
            <person name="Pangilinan J."/>
            <person name="Riley R."/>
            <person name="Labutti K."/>
            <person name="Andreopoulos B."/>
            <person name="Lipzen A."/>
            <person name="Chen C."/>
            <person name="Yanf M."/>
            <person name="Daum C."/>
            <person name="Ng V."/>
            <person name="Clum A."/>
            <person name="Steindorff A."/>
            <person name="Ohm R."/>
            <person name="Martin F."/>
            <person name="Silar P."/>
            <person name="Natvig D."/>
            <person name="Lalanne C."/>
            <person name="Gautier V."/>
            <person name="Ament-Velasquez S.L."/>
            <person name="Kruys A."/>
            <person name="Hutchinson M.I."/>
            <person name="Powell A.J."/>
            <person name="Barry K."/>
            <person name="Miller A.N."/>
            <person name="Grigoriev I.V."/>
            <person name="Debuchy R."/>
            <person name="Gladieux P."/>
            <person name="Thoren M.H."/>
            <person name="Johannesson H."/>
        </authorList>
    </citation>
    <scope>NUCLEOTIDE SEQUENCE</scope>
    <source>
        <strain evidence="3">SMH4607-1</strain>
    </source>
</reference>
<feature type="transmembrane region" description="Helical" evidence="2">
    <location>
        <begin position="233"/>
        <end position="252"/>
    </location>
</feature>
<dbReference type="PANTHER" id="PTHR35043">
    <property type="entry name" value="TRANSCRIPTION FACTOR DOMAIN-CONTAINING PROTEIN"/>
    <property type="match status" value="1"/>
</dbReference>
<feature type="transmembrane region" description="Helical" evidence="2">
    <location>
        <begin position="308"/>
        <end position="331"/>
    </location>
</feature>
<accession>A0AA40DVU6</accession>
<feature type="region of interest" description="Disordered" evidence="1">
    <location>
        <begin position="1"/>
        <end position="39"/>
    </location>
</feature>
<organism evidence="3 4">
    <name type="scientific">Lasiosphaeris hirsuta</name>
    <dbReference type="NCBI Taxonomy" id="260670"/>
    <lineage>
        <taxon>Eukaryota</taxon>
        <taxon>Fungi</taxon>
        <taxon>Dikarya</taxon>
        <taxon>Ascomycota</taxon>
        <taxon>Pezizomycotina</taxon>
        <taxon>Sordariomycetes</taxon>
        <taxon>Sordariomycetidae</taxon>
        <taxon>Sordariales</taxon>
        <taxon>Lasiosphaeriaceae</taxon>
        <taxon>Lasiosphaeris</taxon>
    </lineage>
</organism>
<feature type="transmembrane region" description="Helical" evidence="2">
    <location>
        <begin position="264"/>
        <end position="287"/>
    </location>
</feature>
<evidence type="ECO:0000313" key="3">
    <source>
        <dbReference type="EMBL" id="KAK0715387.1"/>
    </source>
</evidence>
<keyword evidence="2" id="KW-0812">Transmembrane</keyword>
<dbReference type="Proteomes" id="UP001172102">
    <property type="component" value="Unassembled WGS sequence"/>
</dbReference>
<sequence>MGGFAIRFKHDPQAPEHEQGFMSRGDAASETPAPDKSGIFRPTVTAAKGGAANDELVERVLSNAKPSHLGHHSASAFYQNAKALRGDIWVLDGPQLQYARDHDIIKVLPCISDTQLSEKGTGDPITTVLSVLQLSWFVAQLLFRWATRLPVTLLEISTFAFVVFSFITYVADWSKPQNPKSPVYVDVNEDKVVTEDDIRALARIGPEAIFFERGVLWIGGDLVHNQEKKSQEVAICIGILTSFVFSGIHLFAWNFYFPTPLEKWIWRGVCVTLSWGSIPAGLIMIFITRLKRWQFQGSGKPSPRFVGYLVYSLESFAGLTCLAAWLARYVIVAEAVRSLWYLPGEAFKVTPLGNFPHFG</sequence>
<keyword evidence="2" id="KW-0472">Membrane</keyword>
<evidence type="ECO:0000256" key="2">
    <source>
        <dbReference type="SAM" id="Phobius"/>
    </source>
</evidence>
<proteinExistence type="predicted"/>
<feature type="transmembrane region" description="Helical" evidence="2">
    <location>
        <begin position="149"/>
        <end position="171"/>
    </location>
</feature>
<evidence type="ECO:0000313" key="4">
    <source>
        <dbReference type="Proteomes" id="UP001172102"/>
    </source>
</evidence>
<keyword evidence="2" id="KW-1133">Transmembrane helix</keyword>
<name>A0AA40DVU6_9PEZI</name>
<protein>
    <submittedName>
        <fullName evidence="3">Uncharacterized protein</fullName>
    </submittedName>
</protein>
<dbReference type="EMBL" id="JAUKUA010000004">
    <property type="protein sequence ID" value="KAK0715387.1"/>
    <property type="molecule type" value="Genomic_DNA"/>
</dbReference>
<evidence type="ECO:0000256" key="1">
    <source>
        <dbReference type="SAM" id="MobiDB-lite"/>
    </source>
</evidence>
<gene>
    <name evidence="3" type="ORF">B0H67DRAFT_645148</name>
</gene>
<keyword evidence="4" id="KW-1185">Reference proteome</keyword>
<dbReference type="PANTHER" id="PTHR35043:SF7">
    <property type="entry name" value="TRANSCRIPTION FACTOR DOMAIN-CONTAINING PROTEIN"/>
    <property type="match status" value="1"/>
</dbReference>
<dbReference type="AlphaFoldDB" id="A0AA40DVU6"/>
<feature type="compositionally biased region" description="Basic and acidic residues" evidence="1">
    <location>
        <begin position="8"/>
        <end position="19"/>
    </location>
</feature>
<comment type="caution">
    <text evidence="3">The sequence shown here is derived from an EMBL/GenBank/DDBJ whole genome shotgun (WGS) entry which is preliminary data.</text>
</comment>